<name>A0ABR4XL70_9PORP</name>
<protein>
    <submittedName>
        <fullName evidence="1">Uncharacterized protein</fullName>
    </submittedName>
</protein>
<dbReference type="RefSeq" id="WP_036789894.1">
    <property type="nucleotide sequence ID" value="NZ_JQZV01000008.1"/>
</dbReference>
<organism evidence="1 2">
    <name type="scientific">Porphyromonas canoris</name>
    <dbReference type="NCBI Taxonomy" id="36875"/>
    <lineage>
        <taxon>Bacteria</taxon>
        <taxon>Pseudomonadati</taxon>
        <taxon>Bacteroidota</taxon>
        <taxon>Bacteroidia</taxon>
        <taxon>Bacteroidales</taxon>
        <taxon>Porphyromonadaceae</taxon>
        <taxon>Porphyromonas</taxon>
    </lineage>
</organism>
<sequence length="96" mass="11000">MAYYAFYQDRKVTCWERTHFDVQADTYEEALAMIKSWGGEDVALWEDDEKVIITEGETLYETSEALSPEDNHGRATIEVFDPSGETIADNANLTKR</sequence>
<reference evidence="1 2" key="1">
    <citation type="submission" date="2014-08" db="EMBL/GenBank/DDBJ databases">
        <title>Porphyromonas canoris strain:OH2762 Genome sequencing.</title>
        <authorList>
            <person name="Wallis C."/>
            <person name="Deusch O."/>
            <person name="O'Flynn C."/>
            <person name="Davis I."/>
            <person name="Jospin G."/>
            <person name="Darling A.E."/>
            <person name="Coil D.A."/>
            <person name="Alexiev A."/>
            <person name="Horsfall A."/>
            <person name="Kirkwood N."/>
            <person name="Harris S."/>
            <person name="Eisen J.A."/>
        </authorList>
    </citation>
    <scope>NUCLEOTIDE SEQUENCE [LARGE SCALE GENOMIC DNA]</scope>
    <source>
        <strain evidence="2">COT-108 OH2762</strain>
    </source>
</reference>
<evidence type="ECO:0000313" key="2">
    <source>
        <dbReference type="Proteomes" id="UP000030101"/>
    </source>
</evidence>
<dbReference type="Proteomes" id="UP000030101">
    <property type="component" value="Unassembled WGS sequence"/>
</dbReference>
<proteinExistence type="predicted"/>
<gene>
    <name evidence="1" type="ORF">HQ43_03910</name>
</gene>
<evidence type="ECO:0000313" key="1">
    <source>
        <dbReference type="EMBL" id="KGN92655.1"/>
    </source>
</evidence>
<comment type="caution">
    <text evidence="1">The sequence shown here is derived from an EMBL/GenBank/DDBJ whole genome shotgun (WGS) entry which is preliminary data.</text>
</comment>
<accession>A0ABR4XL70</accession>
<dbReference type="EMBL" id="JQZV01000008">
    <property type="protein sequence ID" value="KGN92655.1"/>
    <property type="molecule type" value="Genomic_DNA"/>
</dbReference>
<keyword evidence="2" id="KW-1185">Reference proteome</keyword>